<dbReference type="AlphaFoldDB" id="A0A2T3G2Z0"/>
<dbReference type="Gene3D" id="3.90.1720.10">
    <property type="entry name" value="endopeptidase domain like (from Nostoc punctiforme)"/>
    <property type="match status" value="1"/>
</dbReference>
<evidence type="ECO:0000313" key="3">
    <source>
        <dbReference type="EMBL" id="PST41883.1"/>
    </source>
</evidence>
<evidence type="ECO:0000313" key="1">
    <source>
        <dbReference type="EMBL" id="BCL56363.1"/>
    </source>
</evidence>
<dbReference type="KEGG" id="fit:Fi14EGH31_00750"/>
<keyword evidence="4" id="KW-1185">Reference proteome</keyword>
<accession>A0A2T3G2Z0</accession>
<protein>
    <submittedName>
        <fullName evidence="3">Uncharacterized protein</fullName>
    </submittedName>
</protein>
<evidence type="ECO:0000313" key="2">
    <source>
        <dbReference type="EMBL" id="MCQ5061445.1"/>
    </source>
</evidence>
<reference evidence="3 4" key="1">
    <citation type="journal article" date="2019" name="Int. J. Syst. Evol. Microbiol.">
        <title>Faecalibacillus intestinalis gen. nov., sp. nov. and Faecalibacillus faecis sp. nov., isolated from human faeces.</title>
        <authorList>
            <person name="Seo B."/>
            <person name="Jeon K."/>
            <person name="Baek I."/>
            <person name="Lee Y.M."/>
            <person name="Baek K."/>
            <person name="Ko G."/>
        </authorList>
    </citation>
    <scope>NUCLEOTIDE SEQUENCE [LARGE SCALE GENOMIC DNA]</scope>
    <source>
        <strain evidence="3 4">SNUG30099</strain>
    </source>
</reference>
<proteinExistence type="predicted"/>
<organism evidence="3 4">
    <name type="scientific">Faecalibacillus intestinalis</name>
    <dbReference type="NCBI Taxonomy" id="1982626"/>
    <lineage>
        <taxon>Bacteria</taxon>
        <taxon>Bacillati</taxon>
        <taxon>Bacillota</taxon>
        <taxon>Erysipelotrichia</taxon>
        <taxon>Erysipelotrichales</taxon>
        <taxon>Coprobacillaceae</taxon>
        <taxon>Faecalibacillus</taxon>
    </lineage>
</organism>
<dbReference type="Proteomes" id="UP000593842">
    <property type="component" value="Chromosome"/>
</dbReference>
<dbReference type="EMBL" id="PYLQ01000006">
    <property type="protein sequence ID" value="PST41883.1"/>
    <property type="molecule type" value="Genomic_DNA"/>
</dbReference>
<name>A0A2T3G2Z0_9FIRM</name>
<reference evidence="1" key="2">
    <citation type="journal article" date="2020" name="Microbiol. Resour. Announc.">
        <title>Complete Genome Sequence of Faecalibacillus intestinalis JCM 34082, Isolated from Feces from a Healthy Japanese Female.</title>
        <authorList>
            <person name="Sakamoto M."/>
            <person name="Ikeyama N."/>
            <person name="Toyoda A."/>
            <person name="Murakami T."/>
            <person name="Mori H."/>
            <person name="Ohkuma M."/>
        </authorList>
    </citation>
    <scope>NUCLEOTIDE SEQUENCE</scope>
    <source>
        <strain evidence="1">14EGH31</strain>
    </source>
</reference>
<reference evidence="2" key="4">
    <citation type="submission" date="2022-06" db="EMBL/GenBank/DDBJ databases">
        <title>Isolation of gut microbiota from human fecal samples.</title>
        <authorList>
            <person name="Pamer E.G."/>
            <person name="Barat B."/>
            <person name="Waligurski E."/>
            <person name="Medina S."/>
            <person name="Paddock L."/>
            <person name="Mostad J."/>
        </authorList>
    </citation>
    <scope>NUCLEOTIDE SEQUENCE</scope>
    <source>
        <strain evidence="2">DFI.6.24</strain>
    </source>
</reference>
<dbReference type="InterPro" id="IPR038765">
    <property type="entry name" value="Papain-like_cys_pep_sf"/>
</dbReference>
<evidence type="ECO:0000313" key="4">
    <source>
        <dbReference type="Proteomes" id="UP000240974"/>
    </source>
</evidence>
<dbReference type="EMBL" id="AP024085">
    <property type="protein sequence ID" value="BCL56363.1"/>
    <property type="molecule type" value="Genomic_DNA"/>
</dbReference>
<reference evidence="5" key="3">
    <citation type="submission" date="2020-09" db="EMBL/GenBank/DDBJ databases">
        <title>Complete genome sequencing of Faecalibacillus intestinalis strain 14EGH31.</title>
        <authorList>
            <person name="Sakamoto M."/>
            <person name="Murakami T."/>
            <person name="Mori H."/>
        </authorList>
    </citation>
    <scope>NUCLEOTIDE SEQUENCE [LARGE SCALE GENOMIC DNA]</scope>
    <source>
        <strain evidence="5">14EGH31</strain>
    </source>
</reference>
<dbReference type="RefSeq" id="WP_022000811.1">
    <property type="nucleotide sequence ID" value="NZ_AP024085.1"/>
</dbReference>
<dbReference type="EMBL" id="JANGBO010000004">
    <property type="protein sequence ID" value="MCQ5061445.1"/>
    <property type="molecule type" value="Genomic_DNA"/>
</dbReference>
<dbReference type="Proteomes" id="UP001204814">
    <property type="component" value="Unassembled WGS sequence"/>
</dbReference>
<dbReference type="SUPFAM" id="SSF54001">
    <property type="entry name" value="Cysteine proteinases"/>
    <property type="match status" value="1"/>
</dbReference>
<gene>
    <name evidence="3" type="ORF">C7U54_05960</name>
    <name evidence="1" type="ORF">Fi14EGH31_00750</name>
    <name evidence="2" type="ORF">NE542_06315</name>
</gene>
<evidence type="ECO:0000313" key="5">
    <source>
        <dbReference type="Proteomes" id="UP000593842"/>
    </source>
</evidence>
<dbReference type="Proteomes" id="UP000240974">
    <property type="component" value="Unassembled WGS sequence"/>
</dbReference>
<sequence length="180" mass="21316">MKDIYLLLTKSDTFVSKAIYLMTQDSYTHISISFEENLQPMYSCARKYTYSPIPAGIRNESFEKGFYNKNQHIPCALYKLTVKKEIYYKAKFILESILNHSQDYKYNLMGLILCKLEVPYRRNHYYFCSEFVSEILAYSQAIELPKLPCLMKPSDYLLFEELECLYQGNIGELIKYRDLC</sequence>
<dbReference type="GeneID" id="70578474"/>